<keyword evidence="1" id="KW-1133">Transmembrane helix</keyword>
<dbReference type="Proteomes" id="UP001054837">
    <property type="component" value="Unassembled WGS sequence"/>
</dbReference>
<evidence type="ECO:0000313" key="3">
    <source>
        <dbReference type="Proteomes" id="UP001054837"/>
    </source>
</evidence>
<keyword evidence="3" id="KW-1185">Reference proteome</keyword>
<gene>
    <name evidence="2" type="ORF">CDAR_289451</name>
</gene>
<evidence type="ECO:0000256" key="1">
    <source>
        <dbReference type="SAM" id="Phobius"/>
    </source>
</evidence>
<dbReference type="EMBL" id="BPLQ01014448">
    <property type="protein sequence ID" value="GIY79825.1"/>
    <property type="molecule type" value="Genomic_DNA"/>
</dbReference>
<name>A0AAV4WA72_9ARAC</name>
<reference evidence="2 3" key="1">
    <citation type="submission" date="2021-06" db="EMBL/GenBank/DDBJ databases">
        <title>Caerostris darwini draft genome.</title>
        <authorList>
            <person name="Kono N."/>
            <person name="Arakawa K."/>
        </authorList>
    </citation>
    <scope>NUCLEOTIDE SEQUENCE [LARGE SCALE GENOMIC DNA]</scope>
</reference>
<protein>
    <submittedName>
        <fullName evidence="2">Uncharacterized protein</fullName>
    </submittedName>
</protein>
<feature type="transmembrane region" description="Helical" evidence="1">
    <location>
        <begin position="53"/>
        <end position="74"/>
    </location>
</feature>
<evidence type="ECO:0000313" key="2">
    <source>
        <dbReference type="EMBL" id="GIY79825.1"/>
    </source>
</evidence>
<comment type="caution">
    <text evidence="2">The sequence shown here is derived from an EMBL/GenBank/DDBJ whole genome shotgun (WGS) entry which is preliminary data.</text>
</comment>
<organism evidence="2 3">
    <name type="scientific">Caerostris darwini</name>
    <dbReference type="NCBI Taxonomy" id="1538125"/>
    <lineage>
        <taxon>Eukaryota</taxon>
        <taxon>Metazoa</taxon>
        <taxon>Ecdysozoa</taxon>
        <taxon>Arthropoda</taxon>
        <taxon>Chelicerata</taxon>
        <taxon>Arachnida</taxon>
        <taxon>Araneae</taxon>
        <taxon>Araneomorphae</taxon>
        <taxon>Entelegynae</taxon>
        <taxon>Araneoidea</taxon>
        <taxon>Araneidae</taxon>
        <taxon>Caerostris</taxon>
    </lineage>
</organism>
<proteinExistence type="predicted"/>
<accession>A0AAV4WA72</accession>
<dbReference type="AlphaFoldDB" id="A0AAV4WA72"/>
<keyword evidence="1" id="KW-0812">Transmembrane</keyword>
<sequence length="102" mass="12085">MSQWISEHPGFDLDVDRFFYSIRPGLRDVPRYFGKGLTPNRFFGDWESDKSQLYFIFLFFPHPIPLGAGGLLFLRIRFEIVLVRKYLGSMEQKKTKLIPLIR</sequence>
<keyword evidence="1" id="KW-0472">Membrane</keyword>